<evidence type="ECO:0000313" key="4">
    <source>
        <dbReference type="Proteomes" id="UP000265703"/>
    </source>
</evidence>
<reference evidence="3 4" key="1">
    <citation type="submission" date="2018-06" db="EMBL/GenBank/DDBJ databases">
        <title>Comparative genomics reveals the genomic features of Rhizophagus irregularis, R. cerebriforme, R. diaphanum and Gigaspora rosea, and their symbiotic lifestyle signature.</title>
        <authorList>
            <person name="Morin E."/>
            <person name="San Clemente H."/>
            <person name="Chen E.C.H."/>
            <person name="De La Providencia I."/>
            <person name="Hainaut M."/>
            <person name="Kuo A."/>
            <person name="Kohler A."/>
            <person name="Murat C."/>
            <person name="Tang N."/>
            <person name="Roy S."/>
            <person name="Loubradou J."/>
            <person name="Henrissat B."/>
            <person name="Grigoriev I.V."/>
            <person name="Corradi N."/>
            <person name="Roux C."/>
            <person name="Martin F.M."/>
        </authorList>
    </citation>
    <scope>NUCLEOTIDE SEQUENCE [LARGE SCALE GENOMIC DNA]</scope>
    <source>
        <strain evidence="3 4">DAOM 227022</strain>
    </source>
</reference>
<dbReference type="OrthoDB" id="2428208at2759"/>
<proteinExistence type="predicted"/>
<dbReference type="Proteomes" id="UP000265703">
    <property type="component" value="Unassembled WGS sequence"/>
</dbReference>
<accession>A0A397T6D4</accession>
<comment type="caution">
    <text evidence="3">The sequence shown here is derived from an EMBL/GenBank/DDBJ whole genome shotgun (WGS) entry which is preliminary data.</text>
</comment>
<dbReference type="EMBL" id="QKYT01000104">
    <property type="protein sequence ID" value="RIA93412.1"/>
    <property type="molecule type" value="Genomic_DNA"/>
</dbReference>
<protein>
    <submittedName>
        <fullName evidence="3">Uncharacterized protein</fullName>
    </submittedName>
</protein>
<keyword evidence="2" id="KW-0472">Membrane</keyword>
<sequence>MSGIMYFIIFMALFNVWMTIIITTFSFIIPHDENTNHKNRQNYLDNDLKPNKKLIYQESWVLKLECLQCHERFERFERWNKRFANNHSINAESIKEKAEIKENEIKERKGNEKENFNDLFVKKVVTRTKKERNKDDEKEKMEEWMRERRGDNEWLREWMDGIVG</sequence>
<feature type="coiled-coil region" evidence="1">
    <location>
        <begin position="84"/>
        <end position="147"/>
    </location>
</feature>
<organism evidence="3 4">
    <name type="scientific">Glomus cerebriforme</name>
    <dbReference type="NCBI Taxonomy" id="658196"/>
    <lineage>
        <taxon>Eukaryota</taxon>
        <taxon>Fungi</taxon>
        <taxon>Fungi incertae sedis</taxon>
        <taxon>Mucoromycota</taxon>
        <taxon>Glomeromycotina</taxon>
        <taxon>Glomeromycetes</taxon>
        <taxon>Glomerales</taxon>
        <taxon>Glomeraceae</taxon>
        <taxon>Glomus</taxon>
    </lineage>
</organism>
<keyword evidence="1" id="KW-0175">Coiled coil</keyword>
<dbReference type="AlphaFoldDB" id="A0A397T6D4"/>
<evidence type="ECO:0000313" key="3">
    <source>
        <dbReference type="EMBL" id="RIA93412.1"/>
    </source>
</evidence>
<keyword evidence="2" id="KW-0812">Transmembrane</keyword>
<keyword evidence="4" id="KW-1185">Reference proteome</keyword>
<evidence type="ECO:0000256" key="1">
    <source>
        <dbReference type="SAM" id="Coils"/>
    </source>
</evidence>
<name>A0A397T6D4_9GLOM</name>
<gene>
    <name evidence="3" type="ORF">C1645_762460</name>
</gene>
<evidence type="ECO:0000256" key="2">
    <source>
        <dbReference type="SAM" id="Phobius"/>
    </source>
</evidence>
<keyword evidence="2" id="KW-1133">Transmembrane helix</keyword>
<feature type="transmembrane region" description="Helical" evidence="2">
    <location>
        <begin position="6"/>
        <end position="29"/>
    </location>
</feature>